<evidence type="ECO:0000313" key="1">
    <source>
        <dbReference type="EMBL" id="PTE14405.1"/>
    </source>
</evidence>
<dbReference type="EMBL" id="PZKE01000008">
    <property type="protein sequence ID" value="PTE14405.1"/>
    <property type="molecule type" value="Genomic_DNA"/>
</dbReference>
<proteinExistence type="predicted"/>
<protein>
    <submittedName>
        <fullName evidence="1">Uncharacterized protein</fullName>
    </submittedName>
</protein>
<keyword evidence="2" id="KW-1185">Reference proteome</keyword>
<gene>
    <name evidence="1" type="ORF">C5F44_10230</name>
</gene>
<accession>A0A2T4J920</accession>
<reference evidence="1 2" key="1">
    <citation type="submission" date="2018-03" db="EMBL/GenBank/DDBJ databases">
        <title>Rhodobacter blasticus.</title>
        <authorList>
            <person name="Meyer T.E."/>
            <person name="Miller S."/>
            <person name="Lodha T."/>
            <person name="Gandham S."/>
            <person name="Chintalapati S."/>
            <person name="Chintalapati V.R."/>
        </authorList>
    </citation>
    <scope>NUCLEOTIDE SEQUENCE [LARGE SCALE GENOMIC DNA]</scope>
    <source>
        <strain evidence="1 2">DSM 2131</strain>
    </source>
</reference>
<sequence length="145" mass="15779">MSLSLALAVGGCARVRSSKLNPFNWFGRSEPREQVALPAAPQDARNLVGEVVSMAVEPLPTGAIVRATGRTPTQGWWNAELVAQPVTENGLLVLEFRILPPVTRTDVNLPQSREVTAALSLSQRKLENVREIVVQGQSNARSSRR</sequence>
<dbReference type="Proteomes" id="UP000241362">
    <property type="component" value="Unassembled WGS sequence"/>
</dbReference>
<organism evidence="1 2">
    <name type="scientific">Fuscovulum blasticum DSM 2131</name>
    <dbReference type="NCBI Taxonomy" id="1188250"/>
    <lineage>
        <taxon>Bacteria</taxon>
        <taxon>Pseudomonadati</taxon>
        <taxon>Pseudomonadota</taxon>
        <taxon>Alphaproteobacteria</taxon>
        <taxon>Rhodobacterales</taxon>
        <taxon>Paracoccaceae</taxon>
        <taxon>Pseudogemmobacter</taxon>
    </lineage>
</organism>
<dbReference type="AlphaFoldDB" id="A0A2T4J920"/>
<comment type="caution">
    <text evidence="1">The sequence shown here is derived from an EMBL/GenBank/DDBJ whole genome shotgun (WGS) entry which is preliminary data.</text>
</comment>
<evidence type="ECO:0000313" key="2">
    <source>
        <dbReference type="Proteomes" id="UP000241362"/>
    </source>
</evidence>
<name>A0A2T4J920_FUSBL</name>